<proteinExistence type="predicted"/>
<dbReference type="Gene3D" id="1.10.357.10">
    <property type="entry name" value="Tetracycline Repressor, domain 2"/>
    <property type="match status" value="1"/>
</dbReference>
<reference evidence="4 5" key="1">
    <citation type="submission" date="2021-01" db="EMBL/GenBank/DDBJ databases">
        <title>Whole genome shotgun sequence of Asanoa siamensis NBRC 107932.</title>
        <authorList>
            <person name="Komaki H."/>
            <person name="Tamura T."/>
        </authorList>
    </citation>
    <scope>NUCLEOTIDE SEQUENCE [LARGE SCALE GENOMIC DNA]</scope>
    <source>
        <strain evidence="4 5">NBRC 107932</strain>
    </source>
</reference>
<dbReference type="SUPFAM" id="SSF48498">
    <property type="entry name" value="Tetracyclin repressor-like, C-terminal domain"/>
    <property type="match status" value="1"/>
</dbReference>
<evidence type="ECO:0000256" key="2">
    <source>
        <dbReference type="PROSITE-ProRule" id="PRU00335"/>
    </source>
</evidence>
<dbReference type="InterPro" id="IPR050109">
    <property type="entry name" value="HTH-type_TetR-like_transc_reg"/>
</dbReference>
<dbReference type="EMBL" id="BONE01000049">
    <property type="protein sequence ID" value="GIF75868.1"/>
    <property type="molecule type" value="Genomic_DNA"/>
</dbReference>
<dbReference type="PANTHER" id="PTHR30328:SF54">
    <property type="entry name" value="HTH-TYPE TRANSCRIPTIONAL REPRESSOR SCO4008"/>
    <property type="match status" value="1"/>
</dbReference>
<evidence type="ECO:0000256" key="1">
    <source>
        <dbReference type="ARBA" id="ARBA00023125"/>
    </source>
</evidence>
<keyword evidence="1 2" id="KW-0238">DNA-binding</keyword>
<sequence>MAAPRTADAPERVRDSARTRAEILDVATAEFAANGYDGSRVDEIAALTRTTKRMIYYHFGGKKQLYIAVLERAYTRIRAAERQVDLEDLDPVDAVRRIAEVTFDHHGAHPEFIRLVTIENIHNAEHVKELVEMVDLGGPIVALLEDILRRGRQEGLFRADADAIDVHMMISAFCVFRVANRHTFGTIFGRDLVDPARTDHYRTMCGDLIVRYLTAA</sequence>
<dbReference type="InterPro" id="IPR036271">
    <property type="entry name" value="Tet_transcr_reg_TetR-rel_C_sf"/>
</dbReference>
<dbReference type="PROSITE" id="PS50977">
    <property type="entry name" value="HTH_TETR_2"/>
    <property type="match status" value="1"/>
</dbReference>
<dbReference type="Proteomes" id="UP000604117">
    <property type="component" value="Unassembled WGS sequence"/>
</dbReference>
<dbReference type="Pfam" id="PF00440">
    <property type="entry name" value="TetR_N"/>
    <property type="match status" value="1"/>
</dbReference>
<name>A0ABQ4CX48_9ACTN</name>
<feature type="domain" description="HTH tetR-type" evidence="3">
    <location>
        <begin position="17"/>
        <end position="77"/>
    </location>
</feature>
<evidence type="ECO:0000313" key="4">
    <source>
        <dbReference type="EMBL" id="GIF75868.1"/>
    </source>
</evidence>
<dbReference type="PANTHER" id="PTHR30328">
    <property type="entry name" value="TRANSCRIPTIONAL REPRESSOR"/>
    <property type="match status" value="1"/>
</dbReference>
<evidence type="ECO:0000313" key="5">
    <source>
        <dbReference type="Proteomes" id="UP000604117"/>
    </source>
</evidence>
<accession>A0ABQ4CX48</accession>
<dbReference type="InterPro" id="IPR001647">
    <property type="entry name" value="HTH_TetR"/>
</dbReference>
<evidence type="ECO:0000259" key="3">
    <source>
        <dbReference type="PROSITE" id="PS50977"/>
    </source>
</evidence>
<keyword evidence="5" id="KW-1185">Reference proteome</keyword>
<dbReference type="PRINTS" id="PR00455">
    <property type="entry name" value="HTHTETR"/>
</dbReference>
<comment type="caution">
    <text evidence="4">The sequence shown here is derived from an EMBL/GenBank/DDBJ whole genome shotgun (WGS) entry which is preliminary data.</text>
</comment>
<protein>
    <submittedName>
        <fullName evidence="4">TetR family transcriptional regulator</fullName>
    </submittedName>
</protein>
<dbReference type="RefSeq" id="WP_203716708.1">
    <property type="nucleotide sequence ID" value="NZ_BONE01000049.1"/>
</dbReference>
<dbReference type="Pfam" id="PF17938">
    <property type="entry name" value="TetR_C_29"/>
    <property type="match status" value="1"/>
</dbReference>
<feature type="DNA-binding region" description="H-T-H motif" evidence="2">
    <location>
        <begin position="40"/>
        <end position="59"/>
    </location>
</feature>
<dbReference type="InterPro" id="IPR041474">
    <property type="entry name" value="NicS_C"/>
</dbReference>
<organism evidence="4 5">
    <name type="scientific">Asanoa siamensis</name>
    <dbReference type="NCBI Taxonomy" id="926357"/>
    <lineage>
        <taxon>Bacteria</taxon>
        <taxon>Bacillati</taxon>
        <taxon>Actinomycetota</taxon>
        <taxon>Actinomycetes</taxon>
        <taxon>Micromonosporales</taxon>
        <taxon>Micromonosporaceae</taxon>
        <taxon>Asanoa</taxon>
    </lineage>
</organism>
<gene>
    <name evidence="4" type="primary">rutR_2</name>
    <name evidence="4" type="ORF">Asi02nite_53860</name>
</gene>
<dbReference type="SUPFAM" id="SSF46689">
    <property type="entry name" value="Homeodomain-like"/>
    <property type="match status" value="1"/>
</dbReference>
<dbReference type="InterPro" id="IPR009057">
    <property type="entry name" value="Homeodomain-like_sf"/>
</dbReference>